<dbReference type="GO" id="GO:0005829">
    <property type="term" value="C:cytosol"/>
    <property type="evidence" value="ECO:0007669"/>
    <property type="project" value="TreeGrafter"/>
</dbReference>
<dbReference type="GO" id="GO:0032259">
    <property type="term" value="P:methylation"/>
    <property type="evidence" value="ECO:0007669"/>
    <property type="project" value="UniProtKB-KW"/>
</dbReference>
<dbReference type="Proteomes" id="UP000014500">
    <property type="component" value="Unassembled WGS sequence"/>
</dbReference>
<dbReference type="PANTHER" id="PTHR10867">
    <property type="entry name" value="NNMT/PNMT/TEMT FAMILY MEMBER"/>
    <property type="match status" value="1"/>
</dbReference>
<dbReference type="Pfam" id="PF01234">
    <property type="entry name" value="NNMT_PNMT_TEMT"/>
    <property type="match status" value="1"/>
</dbReference>
<dbReference type="Gene3D" id="3.40.50.150">
    <property type="entry name" value="Vaccinia Virus protein VP39"/>
    <property type="match status" value="1"/>
</dbReference>
<dbReference type="InterPro" id="IPR000940">
    <property type="entry name" value="NNMT_TEMT_trans"/>
</dbReference>
<dbReference type="InterPro" id="IPR029063">
    <property type="entry name" value="SAM-dependent_MTases_sf"/>
</dbReference>
<comment type="similarity">
    <text evidence="1">Belongs to the class I-like SAM-binding methyltransferase superfamily. NNMT/PNMT/TEMT family.</text>
</comment>
<evidence type="ECO:0000256" key="3">
    <source>
        <dbReference type="ARBA" id="ARBA00022679"/>
    </source>
</evidence>
<evidence type="ECO:0000313" key="6">
    <source>
        <dbReference type="Proteomes" id="UP000014500"/>
    </source>
</evidence>
<dbReference type="EMBL" id="JH432006">
    <property type="status" value="NOT_ANNOTATED_CDS"/>
    <property type="molecule type" value="Genomic_DNA"/>
</dbReference>
<dbReference type="HOGENOM" id="CLU_082526_1_1_1"/>
<reference evidence="6" key="1">
    <citation type="submission" date="2011-05" db="EMBL/GenBank/DDBJ databases">
        <authorList>
            <person name="Richards S.R."/>
            <person name="Qu J."/>
            <person name="Jiang H."/>
            <person name="Jhangiani S.N."/>
            <person name="Agravi P."/>
            <person name="Goodspeed R."/>
            <person name="Gross S."/>
            <person name="Mandapat C."/>
            <person name="Jackson L."/>
            <person name="Mathew T."/>
            <person name="Pu L."/>
            <person name="Thornton R."/>
            <person name="Saada N."/>
            <person name="Wilczek-Boney K.B."/>
            <person name="Lee S."/>
            <person name="Kovar C."/>
            <person name="Wu Y."/>
            <person name="Scherer S.E."/>
            <person name="Worley K.C."/>
            <person name="Muzny D.M."/>
            <person name="Gibbs R."/>
        </authorList>
    </citation>
    <scope>NUCLEOTIDE SEQUENCE</scope>
    <source>
        <strain evidence="6">Brora</strain>
    </source>
</reference>
<dbReference type="OMA" id="YYMVGEQ"/>
<dbReference type="PROSITE" id="PS51681">
    <property type="entry name" value="SAM_MT_NNMT_PNMT_TEMT"/>
    <property type="match status" value="1"/>
</dbReference>
<dbReference type="EnsemblMetazoa" id="SMAR010890-RA">
    <property type="protein sequence ID" value="SMAR010890-PA"/>
    <property type="gene ID" value="SMAR010890"/>
</dbReference>
<dbReference type="AlphaFoldDB" id="T1JAW6"/>
<keyword evidence="6" id="KW-1185">Reference proteome</keyword>
<keyword evidence="2" id="KW-0489">Methyltransferase</keyword>
<dbReference type="PANTHER" id="PTHR10867:SF17">
    <property type="entry name" value="NICOTINAMIDE N-METHYLTRANSFERASE"/>
    <property type="match status" value="1"/>
</dbReference>
<protein>
    <recommendedName>
        <fullName evidence="7">Methyltransferase domain-containing protein</fullName>
    </recommendedName>
</protein>
<reference evidence="5" key="2">
    <citation type="submission" date="2015-02" db="UniProtKB">
        <authorList>
            <consortium name="EnsemblMetazoa"/>
        </authorList>
    </citation>
    <scope>IDENTIFICATION</scope>
</reference>
<organism evidence="5 6">
    <name type="scientific">Strigamia maritima</name>
    <name type="common">European centipede</name>
    <name type="synonym">Geophilus maritimus</name>
    <dbReference type="NCBI Taxonomy" id="126957"/>
    <lineage>
        <taxon>Eukaryota</taxon>
        <taxon>Metazoa</taxon>
        <taxon>Ecdysozoa</taxon>
        <taxon>Arthropoda</taxon>
        <taxon>Myriapoda</taxon>
        <taxon>Chilopoda</taxon>
        <taxon>Pleurostigmophora</taxon>
        <taxon>Geophilomorpha</taxon>
        <taxon>Linotaeniidae</taxon>
        <taxon>Strigamia</taxon>
    </lineage>
</organism>
<evidence type="ECO:0008006" key="7">
    <source>
        <dbReference type="Google" id="ProtNLM"/>
    </source>
</evidence>
<sequence length="250" mass="28386">MADIRKIYEDFNAEAYAKVYLGQDDYENQFLAEDFYHRLFTQGKLNGKTLLDVGCGPTMRSALSAGGHVSEIYLCDFVENNLKILKKWLKNEPDAVDYSKLLNHVAKLEGKTDTKYLEERVRKSTKDVFFCDILADNPLNPRPLQQFDILTSSYCVDSFPDYKDYLKSWKGLYSLLRPGGHLALLGTIDTTYYVVGEKKLPGANVNKASVEAAVTQAGFQILEFEEHRYKNDLNLESDCKGCFTLLAKKA</sequence>
<dbReference type="STRING" id="126957.T1JAW6"/>
<accession>T1JAW6</accession>
<keyword evidence="3" id="KW-0808">Transferase</keyword>
<keyword evidence="4" id="KW-0949">S-adenosyl-L-methionine</keyword>
<dbReference type="SUPFAM" id="SSF53335">
    <property type="entry name" value="S-adenosyl-L-methionine-dependent methyltransferases"/>
    <property type="match status" value="1"/>
</dbReference>
<evidence type="ECO:0000256" key="4">
    <source>
        <dbReference type="ARBA" id="ARBA00022691"/>
    </source>
</evidence>
<dbReference type="PhylomeDB" id="T1JAW6"/>
<dbReference type="GO" id="GO:0008170">
    <property type="term" value="F:N-methyltransferase activity"/>
    <property type="evidence" value="ECO:0007669"/>
    <property type="project" value="TreeGrafter"/>
</dbReference>
<evidence type="ECO:0000313" key="5">
    <source>
        <dbReference type="EnsemblMetazoa" id="SMAR010890-PA"/>
    </source>
</evidence>
<name>T1JAW6_STRMM</name>
<evidence type="ECO:0000256" key="2">
    <source>
        <dbReference type="ARBA" id="ARBA00022603"/>
    </source>
</evidence>
<proteinExistence type="inferred from homology"/>
<evidence type="ECO:0000256" key="1">
    <source>
        <dbReference type="ARBA" id="ARBA00007996"/>
    </source>
</evidence>
<dbReference type="eggNOG" id="ENOG502QT44">
    <property type="taxonomic scope" value="Eukaryota"/>
</dbReference>